<dbReference type="EMBL" id="BMGZ01000004">
    <property type="protein sequence ID" value="GGI01203.1"/>
    <property type="molecule type" value="Genomic_DNA"/>
</dbReference>
<evidence type="ECO:0000313" key="2">
    <source>
        <dbReference type="EMBL" id="NHK29298.1"/>
    </source>
</evidence>
<evidence type="ECO:0000313" key="3">
    <source>
        <dbReference type="Proteomes" id="UP000621856"/>
    </source>
</evidence>
<reference evidence="1" key="3">
    <citation type="submission" date="2020-09" db="EMBL/GenBank/DDBJ databases">
        <authorList>
            <person name="Sun Q."/>
            <person name="Zhou Y."/>
        </authorList>
    </citation>
    <scope>NUCLEOTIDE SEQUENCE</scope>
    <source>
        <strain evidence="1">CGMCC 1.14984</strain>
    </source>
</reference>
<reference evidence="2 4" key="2">
    <citation type="submission" date="2020-02" db="EMBL/GenBank/DDBJ databases">
        <title>Genome sequence of Parvularcula flava strain NH6-79.</title>
        <authorList>
            <person name="Abdul Karim M.H."/>
            <person name="Lam M.Q."/>
            <person name="Chen S.J."/>
            <person name="Yahya A."/>
            <person name="Shahir S."/>
            <person name="Shamsir M.S."/>
            <person name="Chong C.S."/>
        </authorList>
    </citation>
    <scope>NUCLEOTIDE SEQUENCE [LARGE SCALE GENOMIC DNA]</scope>
    <source>
        <strain evidence="2 4">NH6-79</strain>
    </source>
</reference>
<dbReference type="RefSeq" id="WP_155142208.1">
    <property type="nucleotide sequence ID" value="NZ_BMGZ01000004.1"/>
</dbReference>
<accession>A0A8J3EVP1</accession>
<organism evidence="1 3">
    <name type="scientific">Aquisalinus luteolus</name>
    <dbReference type="NCBI Taxonomy" id="1566827"/>
    <lineage>
        <taxon>Bacteria</taxon>
        <taxon>Pseudomonadati</taxon>
        <taxon>Pseudomonadota</taxon>
        <taxon>Alphaproteobacteria</taxon>
        <taxon>Parvularculales</taxon>
        <taxon>Parvularculaceae</taxon>
        <taxon>Aquisalinus</taxon>
    </lineage>
</organism>
<evidence type="ECO:0000313" key="4">
    <source>
        <dbReference type="Proteomes" id="UP000818603"/>
    </source>
</evidence>
<gene>
    <name evidence="2" type="ORF">FF098_015375</name>
    <name evidence="1" type="ORF">GCM10011355_31290</name>
</gene>
<evidence type="ECO:0000313" key="1">
    <source>
        <dbReference type="EMBL" id="GGI01203.1"/>
    </source>
</evidence>
<sequence>MAEAGYSGTPLLKKLGYRHGQRALLMNVPETLPQLSGYDGFAARKLVKTWRGLSGGPFDLIHVFVTRADKLQVYMAIMRDQLSQDGMIWLSWPKKTSGVETTVNEQVARTTALENGLVDIKKCAVDKVWSGLKLVIPVKDRY</sequence>
<dbReference type="AlphaFoldDB" id="A0A8J3EVP1"/>
<keyword evidence="4" id="KW-1185">Reference proteome</keyword>
<dbReference type="EMBL" id="VCJR02000004">
    <property type="protein sequence ID" value="NHK29298.1"/>
    <property type="molecule type" value="Genomic_DNA"/>
</dbReference>
<reference evidence="1" key="1">
    <citation type="journal article" date="2014" name="Int. J. Syst. Evol. Microbiol.">
        <title>Complete genome sequence of Corynebacterium casei LMG S-19264T (=DSM 44701T), isolated from a smear-ripened cheese.</title>
        <authorList>
            <consortium name="US DOE Joint Genome Institute (JGI-PGF)"/>
            <person name="Walter F."/>
            <person name="Albersmeier A."/>
            <person name="Kalinowski J."/>
            <person name="Ruckert C."/>
        </authorList>
    </citation>
    <scope>NUCLEOTIDE SEQUENCE</scope>
    <source>
        <strain evidence="1">CGMCC 1.14984</strain>
    </source>
</reference>
<dbReference type="Proteomes" id="UP000818603">
    <property type="component" value="Unassembled WGS sequence"/>
</dbReference>
<protein>
    <submittedName>
        <fullName evidence="2">DUF3052 family protein</fullName>
    </submittedName>
</protein>
<name>A0A8J3EVP1_9PROT</name>
<proteinExistence type="predicted"/>
<dbReference type="Proteomes" id="UP000621856">
    <property type="component" value="Unassembled WGS sequence"/>
</dbReference>
<comment type="caution">
    <text evidence="1">The sequence shown here is derived from an EMBL/GenBank/DDBJ whole genome shotgun (WGS) entry which is preliminary data.</text>
</comment>